<dbReference type="PIRSF" id="PIRSF038934">
    <property type="entry name" value="HyaE_HupG"/>
    <property type="match status" value="1"/>
</dbReference>
<dbReference type="SUPFAM" id="SSF52833">
    <property type="entry name" value="Thioredoxin-like"/>
    <property type="match status" value="1"/>
</dbReference>
<evidence type="ECO:0000313" key="3">
    <source>
        <dbReference type="EMBL" id="KAA5601804.1"/>
    </source>
</evidence>
<comment type="caution">
    <text evidence="3">The sequence shown here is derived from an EMBL/GenBank/DDBJ whole genome shotgun (WGS) entry which is preliminary data.</text>
</comment>
<dbReference type="AlphaFoldDB" id="A0A5M6I0T6"/>
<dbReference type="OrthoDB" id="6560050at2"/>
<dbReference type="Pfam" id="PF07449">
    <property type="entry name" value="HyaE"/>
    <property type="match status" value="1"/>
</dbReference>
<dbReference type="RefSeq" id="WP_150097311.1">
    <property type="nucleotide sequence ID" value="NZ_VWPL01000012.1"/>
</dbReference>
<sequence>MTSTPLAALATRHGLAEVDSRNIDAFLAAEGEPPHALLFFTGDPLVRPEAADVAVALPELLAVFRGRLRAAVIARGSEDALKVRFHVAMLPSLVLVRGTETLGVLARIRTWPDYVARISAWLDPATPAMARAAGPRVAFTFSGQGSQT</sequence>
<organism evidence="3 4">
    <name type="scientific">Blastochloris sulfoviridis</name>
    <dbReference type="NCBI Taxonomy" id="50712"/>
    <lineage>
        <taxon>Bacteria</taxon>
        <taxon>Pseudomonadati</taxon>
        <taxon>Pseudomonadota</taxon>
        <taxon>Alphaproteobacteria</taxon>
        <taxon>Hyphomicrobiales</taxon>
        <taxon>Blastochloridaceae</taxon>
        <taxon>Blastochloris</taxon>
    </lineage>
</organism>
<proteinExistence type="inferred from homology"/>
<dbReference type="InterPro" id="IPR010893">
    <property type="entry name" value="NiFe-hyd_mat_HyaE"/>
</dbReference>
<comment type="similarity">
    <text evidence="1 2">Belongs to the HupG/HyaE family.</text>
</comment>
<evidence type="ECO:0000313" key="4">
    <source>
        <dbReference type="Proteomes" id="UP000323886"/>
    </source>
</evidence>
<dbReference type="EMBL" id="VWPL01000012">
    <property type="protein sequence ID" value="KAA5601804.1"/>
    <property type="molecule type" value="Genomic_DNA"/>
</dbReference>
<evidence type="ECO:0000256" key="2">
    <source>
        <dbReference type="PIRNR" id="PIRNR038934"/>
    </source>
</evidence>
<dbReference type="Gene3D" id="3.40.30.10">
    <property type="entry name" value="Glutaredoxin"/>
    <property type="match status" value="1"/>
</dbReference>
<accession>A0A5M6I0T6</accession>
<keyword evidence="4" id="KW-1185">Reference proteome</keyword>
<name>A0A5M6I0T6_9HYPH</name>
<dbReference type="CDD" id="cd02965">
    <property type="entry name" value="HyaE"/>
    <property type="match status" value="1"/>
</dbReference>
<protein>
    <recommendedName>
        <fullName evidence="2">Hydrogenase expression/formation protein</fullName>
    </recommendedName>
</protein>
<dbReference type="InterPro" id="IPR036249">
    <property type="entry name" value="Thioredoxin-like_sf"/>
</dbReference>
<dbReference type="Proteomes" id="UP000323886">
    <property type="component" value="Unassembled WGS sequence"/>
</dbReference>
<reference evidence="3 4" key="1">
    <citation type="submission" date="2019-09" db="EMBL/GenBank/DDBJ databases">
        <title>Draft Whole-Genome sequence of Blastochloris sulfoviridis DSM 729.</title>
        <authorList>
            <person name="Meyer T.E."/>
            <person name="Kyndt J.A."/>
        </authorList>
    </citation>
    <scope>NUCLEOTIDE SEQUENCE [LARGE SCALE GENOMIC DNA]</scope>
    <source>
        <strain evidence="3 4">DSM 729</strain>
    </source>
</reference>
<evidence type="ECO:0000256" key="1">
    <source>
        <dbReference type="ARBA" id="ARBA00009004"/>
    </source>
</evidence>
<gene>
    <name evidence="3" type="ORF">F1193_08830</name>
</gene>